<evidence type="ECO:0000256" key="9">
    <source>
        <dbReference type="PIRSR" id="PIRSR000350-3"/>
    </source>
</evidence>
<keyword evidence="9" id="KW-0547">Nucleotide-binding</keyword>
<gene>
    <name evidence="14" type="ORF">AVDCRST_MAG56-6094</name>
</gene>
<dbReference type="InterPro" id="IPR012999">
    <property type="entry name" value="Pyr_OxRdtase_I_AS"/>
</dbReference>
<dbReference type="Gene3D" id="3.30.390.30">
    <property type="match status" value="1"/>
</dbReference>
<evidence type="ECO:0000259" key="13">
    <source>
        <dbReference type="Pfam" id="PF07992"/>
    </source>
</evidence>
<dbReference type="PROSITE" id="PS00076">
    <property type="entry name" value="PYRIDINE_REDOX_1"/>
    <property type="match status" value="1"/>
</dbReference>
<dbReference type="GO" id="GO:0016152">
    <property type="term" value="F:mercury (II) reductase (NADP+) activity"/>
    <property type="evidence" value="ECO:0007669"/>
    <property type="project" value="UniProtKB-EC"/>
</dbReference>
<dbReference type="EC" id="1.8.1.4" evidence="14"/>
<organism evidence="14">
    <name type="scientific">uncultured Cytophagales bacterium</name>
    <dbReference type="NCBI Taxonomy" id="158755"/>
    <lineage>
        <taxon>Bacteria</taxon>
        <taxon>Pseudomonadati</taxon>
        <taxon>Bacteroidota</taxon>
        <taxon>Sphingobacteriia</taxon>
        <taxon>Sphingobacteriales</taxon>
        <taxon>environmental samples</taxon>
    </lineage>
</organism>
<dbReference type="GO" id="GO:0003955">
    <property type="term" value="F:NAD(P)H dehydrogenase (quinone) activity"/>
    <property type="evidence" value="ECO:0007669"/>
    <property type="project" value="TreeGrafter"/>
</dbReference>
<dbReference type="InterPro" id="IPR001100">
    <property type="entry name" value="Pyr_nuc-diS_OxRdtase"/>
</dbReference>
<proteinExistence type="inferred from homology"/>
<evidence type="ECO:0000256" key="8">
    <source>
        <dbReference type="PIRSR" id="PIRSR000350-2"/>
    </source>
</evidence>
<keyword evidence="3 9" id="KW-0274">FAD</keyword>
<sequence>MEQTNTDVLIIGFGKGGKTLAGYLGKRGIETVLVEQSEKMYGGTCINIGCIPTKALVVQAERHTPYASAVAAKDALTGFLRGKNYDALAGLASVRVVTGKASFLDANRVQVSRPDAPDVLIQARRICINTGTVPVIPGIPGLERSSRLYSSTTLMDEKVLPPTLVIIGGGFISLEYASMYAQYGARVTMLESAPAFLPREDQDVAAEVEKVLAQKGIELLTGAAVTRIEPGGETDRVVFERAGRQASVGAHAILAATGRQAYTEGLNLAAAGVLTDAKGFIPVNERLQTNQPHIWAVGDINGGPQFTYISLDDYRIIRDQWHGTGERQRTDRQNVPFCVFISPPFAHVGLREKEAVAAGLPVRIAKIPPGVVPRTRILGETQGMLKAIIHRETDQILGFTLFCAEAQEMINTVRMAMNAGMTFTQLKDQIYTHPSMTEAFNYFD</sequence>
<dbReference type="AlphaFoldDB" id="A0A6J4KLS8"/>
<dbReference type="Pfam" id="PF02852">
    <property type="entry name" value="Pyr_redox_dim"/>
    <property type="match status" value="1"/>
</dbReference>
<protein>
    <submittedName>
        <fullName evidence="14">Dihydrolipoamide dehydrogenase Mercuric ion reductase PF00070 family, FAD-dependent NAD(P)-disulphide oxidoreductase</fullName>
        <ecNumber evidence="14">1.16.1.1</ecNumber>
        <ecNumber evidence="14">1.8.1.4</ecNumber>
    </submittedName>
</protein>
<keyword evidence="6" id="KW-1015">Disulfide bond</keyword>
<feature type="domain" description="Pyridine nucleotide-disulphide oxidoreductase dimerisation" evidence="12">
    <location>
        <begin position="335"/>
        <end position="441"/>
    </location>
</feature>
<evidence type="ECO:0000259" key="12">
    <source>
        <dbReference type="Pfam" id="PF02852"/>
    </source>
</evidence>
<dbReference type="PRINTS" id="PR00368">
    <property type="entry name" value="FADPNR"/>
</dbReference>
<dbReference type="PRINTS" id="PR00411">
    <property type="entry name" value="PNDRDTASEI"/>
</dbReference>
<feature type="domain" description="FAD/NAD(P)-binding" evidence="13">
    <location>
        <begin position="7"/>
        <end position="308"/>
    </location>
</feature>
<keyword evidence="9" id="KW-0520">NAD</keyword>
<dbReference type="PANTHER" id="PTHR43014">
    <property type="entry name" value="MERCURIC REDUCTASE"/>
    <property type="match status" value="1"/>
</dbReference>
<feature type="binding site" evidence="9">
    <location>
        <position position="299"/>
    </location>
    <ligand>
        <name>FAD</name>
        <dbReference type="ChEBI" id="CHEBI:57692"/>
    </ligand>
</feature>
<dbReference type="SUPFAM" id="SSF55424">
    <property type="entry name" value="FAD/NAD-linked reductases, dimerisation (C-terminal) domain"/>
    <property type="match status" value="1"/>
</dbReference>
<keyword evidence="5 11" id="KW-0560">Oxidoreductase</keyword>
<keyword evidence="2 11" id="KW-0285">Flavoprotein</keyword>
<evidence type="ECO:0000256" key="5">
    <source>
        <dbReference type="ARBA" id="ARBA00023002"/>
    </source>
</evidence>
<keyword evidence="4" id="KW-0521">NADP</keyword>
<dbReference type="GO" id="GO:0004148">
    <property type="term" value="F:dihydrolipoyl dehydrogenase (NADH) activity"/>
    <property type="evidence" value="ECO:0007669"/>
    <property type="project" value="UniProtKB-EC"/>
</dbReference>
<feature type="disulfide bond" description="Redox-active" evidence="10">
    <location>
        <begin position="45"/>
        <end position="50"/>
    </location>
</feature>
<feature type="binding site" evidence="9">
    <location>
        <position position="54"/>
    </location>
    <ligand>
        <name>FAD</name>
        <dbReference type="ChEBI" id="CHEBI:57692"/>
    </ligand>
</feature>
<feature type="binding site" evidence="9">
    <location>
        <position position="191"/>
    </location>
    <ligand>
        <name>NAD(+)</name>
        <dbReference type="ChEBI" id="CHEBI:57540"/>
    </ligand>
</feature>
<dbReference type="SUPFAM" id="SSF51905">
    <property type="entry name" value="FAD/NAD(P)-binding domain"/>
    <property type="match status" value="1"/>
</dbReference>
<dbReference type="InterPro" id="IPR036188">
    <property type="entry name" value="FAD/NAD-bd_sf"/>
</dbReference>
<feature type="binding site" evidence="9">
    <location>
        <begin position="168"/>
        <end position="175"/>
    </location>
    <ligand>
        <name>NAD(+)</name>
        <dbReference type="ChEBI" id="CHEBI:57540"/>
    </ligand>
</feature>
<evidence type="ECO:0000256" key="10">
    <source>
        <dbReference type="PIRSR" id="PIRSR000350-4"/>
    </source>
</evidence>
<name>A0A6J4KLS8_9SPHI</name>
<evidence type="ECO:0000256" key="1">
    <source>
        <dbReference type="ARBA" id="ARBA00007532"/>
    </source>
</evidence>
<dbReference type="Pfam" id="PF07992">
    <property type="entry name" value="Pyr_redox_2"/>
    <property type="match status" value="1"/>
</dbReference>
<feature type="active site" description="Proton acceptor" evidence="8">
    <location>
        <position position="433"/>
    </location>
</feature>
<dbReference type="InterPro" id="IPR004099">
    <property type="entry name" value="Pyr_nucl-diS_OxRdtase_dimer"/>
</dbReference>
<dbReference type="InterPro" id="IPR023753">
    <property type="entry name" value="FAD/NAD-binding_dom"/>
</dbReference>
<evidence type="ECO:0000313" key="14">
    <source>
        <dbReference type="EMBL" id="CAA9308650.1"/>
    </source>
</evidence>
<dbReference type="InterPro" id="IPR016156">
    <property type="entry name" value="FAD/NAD-linked_Rdtase_dimer_sf"/>
</dbReference>
<evidence type="ECO:0000256" key="6">
    <source>
        <dbReference type="ARBA" id="ARBA00023157"/>
    </source>
</evidence>
<dbReference type="EC" id="1.16.1.1" evidence="14"/>
<comment type="similarity">
    <text evidence="1 11">Belongs to the class-I pyridine nucleotide-disulfide oxidoreductase family.</text>
</comment>
<dbReference type="PANTHER" id="PTHR43014:SF4">
    <property type="entry name" value="PYRIDINE NUCLEOTIDE-DISULFIDE OXIDOREDUCTASE RCLA-RELATED"/>
    <property type="match status" value="1"/>
</dbReference>
<dbReference type="EMBL" id="CADCTQ010000497">
    <property type="protein sequence ID" value="CAA9308650.1"/>
    <property type="molecule type" value="Genomic_DNA"/>
</dbReference>
<accession>A0A6J4KLS8</accession>
<comment type="cofactor">
    <cofactor evidence="9">
        <name>FAD</name>
        <dbReference type="ChEBI" id="CHEBI:57692"/>
    </cofactor>
    <text evidence="9">Binds 1 FAD per subunit.</text>
</comment>
<feature type="binding site" evidence="9">
    <location>
        <position position="258"/>
    </location>
    <ligand>
        <name>NAD(+)</name>
        <dbReference type="ChEBI" id="CHEBI:57540"/>
    </ligand>
</feature>
<evidence type="ECO:0000256" key="7">
    <source>
        <dbReference type="ARBA" id="ARBA00023284"/>
    </source>
</evidence>
<reference evidence="14" key="1">
    <citation type="submission" date="2020-02" db="EMBL/GenBank/DDBJ databases">
        <authorList>
            <person name="Meier V. D."/>
        </authorList>
    </citation>
    <scope>NUCLEOTIDE SEQUENCE</scope>
    <source>
        <strain evidence="14">AVDCRST_MAG56</strain>
    </source>
</reference>
<evidence type="ECO:0000256" key="11">
    <source>
        <dbReference type="RuleBase" id="RU003691"/>
    </source>
</evidence>
<dbReference type="FunFam" id="3.30.390.30:FF:000001">
    <property type="entry name" value="Dihydrolipoyl dehydrogenase"/>
    <property type="match status" value="1"/>
</dbReference>
<evidence type="ECO:0000256" key="2">
    <source>
        <dbReference type="ARBA" id="ARBA00022630"/>
    </source>
</evidence>
<dbReference type="GO" id="GO:0050660">
    <property type="term" value="F:flavin adenine dinucleotide binding"/>
    <property type="evidence" value="ECO:0007669"/>
    <property type="project" value="TreeGrafter"/>
</dbReference>
<evidence type="ECO:0000256" key="4">
    <source>
        <dbReference type="ARBA" id="ARBA00022857"/>
    </source>
</evidence>
<dbReference type="PIRSF" id="PIRSF000350">
    <property type="entry name" value="Mercury_reductase_MerA"/>
    <property type="match status" value="1"/>
</dbReference>
<evidence type="ECO:0000256" key="3">
    <source>
        <dbReference type="ARBA" id="ARBA00022827"/>
    </source>
</evidence>
<dbReference type="Gene3D" id="3.50.50.60">
    <property type="entry name" value="FAD/NAD(P)-binding domain"/>
    <property type="match status" value="2"/>
</dbReference>
<keyword evidence="7 11" id="KW-0676">Redox-active center</keyword>